<evidence type="ECO:0000256" key="1">
    <source>
        <dbReference type="SAM" id="MobiDB-lite"/>
    </source>
</evidence>
<keyword evidence="4" id="KW-1185">Reference proteome</keyword>
<sequence length="138" mass="13939">MYKNLMIAATGVTLMLAPALATAQTAPAPSTTPAPATPGTTVTPAPAPSMSAPSAATPADPLEGKDVVNAAGEKIGEVEKSSTATLIVSVGGFLGIGDRQVEVPRDRVSISGTGDDTKVMTSMTEDELKALPEYKNPS</sequence>
<dbReference type="Gene3D" id="2.30.30.240">
    <property type="entry name" value="PRC-barrel domain"/>
    <property type="match status" value="1"/>
</dbReference>
<reference evidence="4" key="1">
    <citation type="journal article" date="2019" name="Int. J. Syst. Evol. Microbiol.">
        <title>The Global Catalogue of Microorganisms (GCM) 10K type strain sequencing project: providing services to taxonomists for standard genome sequencing and annotation.</title>
        <authorList>
            <consortium name="The Broad Institute Genomics Platform"/>
            <consortium name="The Broad Institute Genome Sequencing Center for Infectious Disease"/>
            <person name="Wu L."/>
            <person name="Ma J."/>
        </authorList>
    </citation>
    <scope>NUCLEOTIDE SEQUENCE [LARGE SCALE GENOMIC DNA]</scope>
    <source>
        <strain evidence="4">CGMCC 1.19062</strain>
    </source>
</reference>
<name>A0ABW5DWT9_9PROT</name>
<evidence type="ECO:0000313" key="4">
    <source>
        <dbReference type="Proteomes" id="UP001597295"/>
    </source>
</evidence>
<feature type="compositionally biased region" description="Low complexity" evidence="1">
    <location>
        <begin position="37"/>
        <end position="61"/>
    </location>
</feature>
<keyword evidence="2" id="KW-0732">Signal</keyword>
<dbReference type="RefSeq" id="WP_379876944.1">
    <property type="nucleotide sequence ID" value="NZ_JBHUIP010000012.1"/>
</dbReference>
<evidence type="ECO:0008006" key="5">
    <source>
        <dbReference type="Google" id="ProtNLM"/>
    </source>
</evidence>
<dbReference type="SUPFAM" id="SSF50346">
    <property type="entry name" value="PRC-barrel domain"/>
    <property type="match status" value="1"/>
</dbReference>
<gene>
    <name evidence="3" type="ORF">ACFSM5_13445</name>
</gene>
<organism evidence="3 4">
    <name type="scientific">Lacibacterium aquatile</name>
    <dbReference type="NCBI Taxonomy" id="1168082"/>
    <lineage>
        <taxon>Bacteria</taxon>
        <taxon>Pseudomonadati</taxon>
        <taxon>Pseudomonadota</taxon>
        <taxon>Alphaproteobacteria</taxon>
        <taxon>Rhodospirillales</taxon>
        <taxon>Rhodospirillaceae</taxon>
    </lineage>
</organism>
<dbReference type="EMBL" id="JBHUIP010000012">
    <property type="protein sequence ID" value="MFD2263901.1"/>
    <property type="molecule type" value="Genomic_DNA"/>
</dbReference>
<feature type="signal peptide" evidence="2">
    <location>
        <begin position="1"/>
        <end position="23"/>
    </location>
</feature>
<dbReference type="Proteomes" id="UP001597295">
    <property type="component" value="Unassembled WGS sequence"/>
</dbReference>
<feature type="region of interest" description="Disordered" evidence="1">
    <location>
        <begin position="25"/>
        <end position="67"/>
    </location>
</feature>
<dbReference type="InterPro" id="IPR011033">
    <property type="entry name" value="PRC_barrel-like_sf"/>
</dbReference>
<protein>
    <recommendedName>
        <fullName evidence="5">PRC-barrel domain-containing protein</fullName>
    </recommendedName>
</protein>
<proteinExistence type="predicted"/>
<accession>A0ABW5DWT9</accession>
<evidence type="ECO:0000256" key="2">
    <source>
        <dbReference type="SAM" id="SignalP"/>
    </source>
</evidence>
<comment type="caution">
    <text evidence="3">The sequence shown here is derived from an EMBL/GenBank/DDBJ whole genome shotgun (WGS) entry which is preliminary data.</text>
</comment>
<feature type="chain" id="PRO_5046362003" description="PRC-barrel domain-containing protein" evidence="2">
    <location>
        <begin position="24"/>
        <end position="138"/>
    </location>
</feature>
<evidence type="ECO:0000313" key="3">
    <source>
        <dbReference type="EMBL" id="MFD2263901.1"/>
    </source>
</evidence>